<feature type="transmembrane region" description="Helical" evidence="2">
    <location>
        <begin position="246"/>
        <end position="268"/>
    </location>
</feature>
<protein>
    <recommendedName>
        <fullName evidence="5">G protein-coupled receptor</fullName>
    </recommendedName>
</protein>
<feature type="transmembrane region" description="Helical" evidence="2">
    <location>
        <begin position="154"/>
        <end position="174"/>
    </location>
</feature>
<keyword evidence="2" id="KW-0812">Transmembrane</keyword>
<dbReference type="Proteomes" id="UP000815677">
    <property type="component" value="Unassembled WGS sequence"/>
</dbReference>
<feature type="transmembrane region" description="Helical" evidence="2">
    <location>
        <begin position="216"/>
        <end position="234"/>
    </location>
</feature>
<keyword evidence="2" id="KW-0472">Membrane</keyword>
<feature type="transmembrane region" description="Helical" evidence="2">
    <location>
        <begin position="120"/>
        <end position="142"/>
    </location>
</feature>
<evidence type="ECO:0008006" key="5">
    <source>
        <dbReference type="Google" id="ProtNLM"/>
    </source>
</evidence>
<gene>
    <name evidence="3" type="ORF">MCHLO_11830</name>
</gene>
<evidence type="ECO:0000256" key="1">
    <source>
        <dbReference type="SAM" id="MobiDB-lite"/>
    </source>
</evidence>
<reference evidence="3" key="1">
    <citation type="submission" date="2014-09" db="EMBL/GenBank/DDBJ databases">
        <title>Genome sequence of the luminous mushroom Mycena chlorophos for searching fungal bioluminescence genes.</title>
        <authorList>
            <person name="Tanaka Y."/>
            <person name="Kasuga D."/>
            <person name="Oba Y."/>
            <person name="Hase S."/>
            <person name="Sato K."/>
            <person name="Oba Y."/>
            <person name="Sakakibara Y."/>
        </authorList>
    </citation>
    <scope>NUCLEOTIDE SEQUENCE</scope>
</reference>
<evidence type="ECO:0000313" key="3">
    <source>
        <dbReference type="EMBL" id="GAT55018.1"/>
    </source>
</evidence>
<keyword evidence="2" id="KW-1133">Transmembrane helix</keyword>
<dbReference type="EMBL" id="DF848868">
    <property type="protein sequence ID" value="GAT55018.1"/>
    <property type="molecule type" value="Genomic_DNA"/>
</dbReference>
<keyword evidence="4" id="KW-1185">Reference proteome</keyword>
<proteinExistence type="predicted"/>
<feature type="transmembrane region" description="Helical" evidence="2">
    <location>
        <begin position="288"/>
        <end position="310"/>
    </location>
</feature>
<name>A0ABQ0LV97_MYCCL</name>
<evidence type="ECO:0000256" key="2">
    <source>
        <dbReference type="SAM" id="Phobius"/>
    </source>
</evidence>
<feature type="region of interest" description="Disordered" evidence="1">
    <location>
        <begin position="21"/>
        <end position="42"/>
    </location>
</feature>
<accession>A0ABQ0LV97</accession>
<feature type="transmembrane region" description="Helical" evidence="2">
    <location>
        <begin position="361"/>
        <end position="385"/>
    </location>
</feature>
<organism evidence="3 4">
    <name type="scientific">Mycena chlorophos</name>
    <name type="common">Agaric fungus</name>
    <name type="synonym">Agaricus chlorophos</name>
    <dbReference type="NCBI Taxonomy" id="658473"/>
    <lineage>
        <taxon>Eukaryota</taxon>
        <taxon>Fungi</taxon>
        <taxon>Dikarya</taxon>
        <taxon>Basidiomycota</taxon>
        <taxon>Agaricomycotina</taxon>
        <taxon>Agaricomycetes</taxon>
        <taxon>Agaricomycetidae</taxon>
        <taxon>Agaricales</taxon>
        <taxon>Marasmiineae</taxon>
        <taxon>Mycenaceae</taxon>
        <taxon>Mycena</taxon>
    </lineage>
</organism>
<sequence length="459" mass="50089">MSSGRILYTFQRLRVPLGEITQENERMPGEGATRPSAAELRRPSSSPYITHLPILFLDHFTVFRAQPRWRPPVSLFLSPATTLRALSASMSTTNDTISEPLSASDGLFLSEIGTLLIQDAAGVVFETFCMSIYTVFFGLALYSIYRKPAKSATTFVMLAVVLYLYATSVTLWALNTSDWFVFTRALLVPSDATMSLVDRNTAANNVSEPLAVPEEALFMFNMIVGDSVVIWRVWSIYGRSLRAIAIPALFLLVSLGFAITDTVCLTSSGYAASSTIAGSGAICPNAELISWAVSLGTNASCTLLIGIKAWKHRRLMRTLAISSSPRFSVDRVLSLLVESGSIYCAFWLTQVVLFIPSTNNYVFYIFGALGDQISGLYPTLIIVIVNFHQTIWDADSDSRINASATGTLLPRSPQDRSGARGMASAIRWNHSALESSRGTESYVMNSGSDVKSLPVVLAE</sequence>
<feature type="transmembrane region" description="Helical" evidence="2">
    <location>
        <begin position="331"/>
        <end position="355"/>
    </location>
</feature>
<evidence type="ECO:0000313" key="4">
    <source>
        <dbReference type="Proteomes" id="UP000815677"/>
    </source>
</evidence>